<dbReference type="InterPro" id="IPR006134">
    <property type="entry name" value="DNA-dir_DNA_pol_B_multi_dom"/>
</dbReference>
<dbReference type="GO" id="GO:0000166">
    <property type="term" value="F:nucleotide binding"/>
    <property type="evidence" value="ECO:0007669"/>
    <property type="project" value="InterPro"/>
</dbReference>
<dbReference type="InterPro" id="IPR025687">
    <property type="entry name" value="Znf-C4pol"/>
</dbReference>
<keyword evidence="5 20" id="KW-0808">Transferase</keyword>
<sequence length="1543" mass="175063">MFSVQIYQIDYVLSPPGPLDRSHYPRVPILRIFGQSSVGLRTCLHVHQVYPYCYIEYQGDLDLRHGTFMSCPVFINLRPRTVKQYVRKFKKSLNHAIALSLKRDPNSTKSQYVCAVVLVKGVKFYGFHSQYSPFLKIILLDPRLMNRVATILQSGSVMSQRFPVYESHLSFTLQFMCDFGLYGCGSVGISKAYRRAVLGSETDILPEQVTSFEPSPYPPQSHMPIELDVISPEITNRTQIKERCLHHRLVIPGPERPSEPIVTSIRELWEEERVRRRALGMEPSPELPQDPSEGSRETGSGWIAEARWWDEIHSRLERERPVNQSHSSSTPPWESQVMSIFESTEALWESSYRRWKPDKQTMYETSKCDGAVLNESDLSAIEEVVEGGEVDVNEDLLAYRTIDDLGDMEEDEVYNEGRDPTDGDLDEDNAEVKEIEEESDDEDTSENRGASRFVCKWIENASRKREIRMATPDIHLKESAEIQENDKQKKAQLQEQRSTPTFLSSDHKESLQSIPLASTIRISCSQLTKAYNLCRRGSQNSYAYYKQAPGAAEITTSFESLGLPSKIYKPSFYSNEDDAPEQPKEFSGLVYHLRGEGTSLLEGFAFPFTGMAGEHDKDKLLFHACTGWEYASLPPSGKVIKNWLQHQGHLKQEMSTKMPHSQIDGPTQFNIYGFKGSPIAHVYATSRSKQSMTILSVEVMAPTHGKNVPNPESDPICIAVYGFQVAGTDDVHTGVIAIQNIQLNPRRIRDFHLEIVDTELDLLNRLSDIVAELDPDILTGWEVQQASWGYLWLRAKHYDFDFQDFLSRAPPLKAGSNDRWDRQTTSNIKVAGRHVLNVWRIMRSELALTSYTLSNVAFHVMRQRVPFYSFATLSRWYDSTGPSHMVALMHYLIQRNCTTLQILEATELVTKTAEFARIFGVDFHSVISRGSQFKVESFMFRIAKSENFVLLSPSKSDVGLQNAAECMPLIMEPMSAFYTSPLVVLDFQSLYPSVMIAYNYCYSTCLGRIKPFQGNYKFGVTNLDLGPGILDALQEHITVAPNGIMYVKSNVRKGLLGRMLVELLNTRVMVKQALKSAKSDKAARVLHARQLALKYIANVTYGYTSATYSGRMPAVEIADSIVQTGRETLEKAINFINGSGKWGAKVVYGDTDSLFVYLPGKTREQAFRIGNEMADAVTRQNPVPIKLKFEKVYLPCVLMAKKRYVGFKYENPDETEPEFDAKGIETVRRDGVLAQRKLVENSLKILFRTQDLSQVKDYCCRSWYQIMENKVPIQDFIFAKEVRMGTYSEKGPPPPGAVVAARRMVLDPNDEPQYGDRIPYIISRGEPGALLAERALDPLEMINDPRLQLDALYYITRVLIPPLERVFNLVGADVRHWFAEMPKISNTVSELALASPGRRRKVEDSDREESPSSPGRRDLEEHLENNQCLVCGEVSFTERTELCEECIFLPQTSLTILGAKTGRREERMLTTHKVCVTCTSIAPSEPVECECLDCPWFYARKRAEHKLDMIETMDILIDEFDSKLSRSPTASPNSASDSNLTRM</sequence>
<evidence type="ECO:0000256" key="16">
    <source>
        <dbReference type="ARBA" id="ARBA00023204"/>
    </source>
</evidence>
<dbReference type="Gene3D" id="3.30.342.10">
    <property type="entry name" value="DNA Polymerase, chain B, domain 1"/>
    <property type="match status" value="1"/>
</dbReference>
<dbReference type="Pfam" id="PF00136">
    <property type="entry name" value="DNA_pol_B"/>
    <property type="match status" value="1"/>
</dbReference>
<evidence type="ECO:0000256" key="20">
    <source>
        <dbReference type="RuleBase" id="RU000442"/>
    </source>
</evidence>
<dbReference type="FunFam" id="1.10.132.60:FF:000007">
    <property type="entry name" value="DNA polymerase"/>
    <property type="match status" value="1"/>
</dbReference>
<comment type="catalytic activity">
    <reaction evidence="18 20">
        <text>DNA(n) + a 2'-deoxyribonucleoside 5'-triphosphate = DNA(n+1) + diphosphate</text>
        <dbReference type="Rhea" id="RHEA:22508"/>
        <dbReference type="Rhea" id="RHEA-COMP:17339"/>
        <dbReference type="Rhea" id="RHEA-COMP:17340"/>
        <dbReference type="ChEBI" id="CHEBI:33019"/>
        <dbReference type="ChEBI" id="CHEBI:61560"/>
        <dbReference type="ChEBI" id="CHEBI:173112"/>
        <dbReference type="EC" id="2.7.7.7"/>
    </reaction>
</comment>
<keyword evidence="6 20" id="KW-0548">Nucleotidyltransferase</keyword>
<feature type="domain" description="DNA-directed DNA polymerase family B multifunctional" evidence="22">
    <location>
        <begin position="922"/>
        <end position="1368"/>
    </location>
</feature>
<keyword evidence="12 20" id="KW-0239">DNA-directed DNA polymerase</keyword>
<evidence type="ECO:0000259" key="23">
    <source>
        <dbReference type="Pfam" id="PF03104"/>
    </source>
</evidence>
<keyword evidence="4 20" id="KW-0004">4Fe-4S</keyword>
<dbReference type="KEGG" id="abp:AGABI1DRAFT32464"/>
<evidence type="ECO:0000256" key="2">
    <source>
        <dbReference type="ARBA" id="ARBA00004123"/>
    </source>
</evidence>
<dbReference type="GO" id="GO:0003677">
    <property type="term" value="F:DNA binding"/>
    <property type="evidence" value="ECO:0007669"/>
    <property type="project" value="UniProtKB-KW"/>
</dbReference>
<evidence type="ECO:0000256" key="15">
    <source>
        <dbReference type="ARBA" id="ARBA00023125"/>
    </source>
</evidence>
<evidence type="ECO:0000256" key="10">
    <source>
        <dbReference type="ARBA" id="ARBA00022771"/>
    </source>
</evidence>
<dbReference type="InterPro" id="IPR012337">
    <property type="entry name" value="RNaseH-like_sf"/>
</dbReference>
<keyword evidence="7 20" id="KW-0235">DNA replication</keyword>
<dbReference type="CDD" id="cd05778">
    <property type="entry name" value="DNA_polB_zeta_exo"/>
    <property type="match status" value="1"/>
</dbReference>
<dbReference type="OrthoDB" id="2414538at2759"/>
<evidence type="ECO:0000256" key="9">
    <source>
        <dbReference type="ARBA" id="ARBA00022763"/>
    </source>
</evidence>
<feature type="region of interest" description="Disordered" evidence="21">
    <location>
        <begin position="1524"/>
        <end position="1543"/>
    </location>
</feature>
<keyword evidence="13 20" id="KW-0408">Iron</keyword>
<name>K5XK16_AGABU</name>
<evidence type="ECO:0000256" key="12">
    <source>
        <dbReference type="ARBA" id="ARBA00022932"/>
    </source>
</evidence>
<dbReference type="Proteomes" id="UP000008493">
    <property type="component" value="Unassembled WGS sequence"/>
</dbReference>
<dbReference type="Pfam" id="PF24065">
    <property type="entry name" value="REV3_N"/>
    <property type="match status" value="1"/>
</dbReference>
<dbReference type="InterPro" id="IPR042087">
    <property type="entry name" value="DNA_pol_B_thumb"/>
</dbReference>
<dbReference type="InterPro" id="IPR056435">
    <property type="entry name" value="DPOD/Z_N"/>
</dbReference>
<evidence type="ECO:0000259" key="22">
    <source>
        <dbReference type="Pfam" id="PF00136"/>
    </source>
</evidence>
<evidence type="ECO:0000256" key="21">
    <source>
        <dbReference type="SAM" id="MobiDB-lite"/>
    </source>
</evidence>
<keyword evidence="17 20" id="KW-0539">Nucleus</keyword>
<evidence type="ECO:0000256" key="6">
    <source>
        <dbReference type="ARBA" id="ARBA00022695"/>
    </source>
</evidence>
<proteinExistence type="inferred from homology"/>
<evidence type="ECO:0000256" key="13">
    <source>
        <dbReference type="ARBA" id="ARBA00023004"/>
    </source>
</evidence>
<dbReference type="Pfam" id="PF03104">
    <property type="entry name" value="DNA_pol_B_exo1"/>
    <property type="match status" value="1"/>
</dbReference>
<dbReference type="InterPro" id="IPR036397">
    <property type="entry name" value="RNaseH_sf"/>
</dbReference>
<keyword evidence="8 20" id="KW-0479">Metal-binding</keyword>
<dbReference type="SUPFAM" id="SSF53098">
    <property type="entry name" value="Ribonuclease H-like"/>
    <property type="match status" value="1"/>
</dbReference>
<dbReference type="EC" id="2.7.7.7" evidence="20"/>
<keyword evidence="28" id="KW-1185">Reference proteome</keyword>
<evidence type="ECO:0000256" key="5">
    <source>
        <dbReference type="ARBA" id="ARBA00022679"/>
    </source>
</evidence>
<dbReference type="HOGENOM" id="CLU_000203_3_1_1"/>
<dbReference type="InterPro" id="IPR017964">
    <property type="entry name" value="DNA-dir_DNA_pol_B_CS"/>
</dbReference>
<dbReference type="InterPro" id="IPR006133">
    <property type="entry name" value="DNA-dir_DNA_pol_B_exonuc"/>
</dbReference>
<evidence type="ECO:0000313" key="27">
    <source>
        <dbReference type="EMBL" id="EKM83873.1"/>
    </source>
</evidence>
<dbReference type="EMBL" id="JH971385">
    <property type="protein sequence ID" value="EKM83873.1"/>
    <property type="molecule type" value="Genomic_DNA"/>
</dbReference>
<feature type="domain" description="DNA polymerase zeta catalytic subunit N-terminal" evidence="26">
    <location>
        <begin position="1"/>
        <end position="47"/>
    </location>
</feature>
<dbReference type="PANTHER" id="PTHR45812">
    <property type="entry name" value="DNA POLYMERASE ZETA CATALYTIC SUBUNIT"/>
    <property type="match status" value="1"/>
</dbReference>
<dbReference type="GO" id="GO:0003887">
    <property type="term" value="F:DNA-directed DNA polymerase activity"/>
    <property type="evidence" value="ECO:0007669"/>
    <property type="project" value="UniProtKB-KW"/>
</dbReference>
<dbReference type="GO" id="GO:0051539">
    <property type="term" value="F:4 iron, 4 sulfur cluster binding"/>
    <property type="evidence" value="ECO:0007669"/>
    <property type="project" value="UniProtKB-KW"/>
</dbReference>
<evidence type="ECO:0000256" key="8">
    <source>
        <dbReference type="ARBA" id="ARBA00022723"/>
    </source>
</evidence>
<evidence type="ECO:0000256" key="17">
    <source>
        <dbReference type="ARBA" id="ARBA00023242"/>
    </source>
</evidence>
<keyword evidence="14 20" id="KW-0411">Iron-sulfur</keyword>
<dbReference type="InterPro" id="IPR043502">
    <property type="entry name" value="DNA/RNA_pol_sf"/>
</dbReference>
<keyword evidence="11 20" id="KW-0862">Zinc</keyword>
<evidence type="ECO:0000256" key="19">
    <source>
        <dbReference type="ARBA" id="ARBA00066055"/>
    </source>
</evidence>
<dbReference type="CDD" id="cd05534">
    <property type="entry name" value="POLBc_zeta"/>
    <property type="match status" value="1"/>
</dbReference>
<dbReference type="InterPro" id="IPR006172">
    <property type="entry name" value="DNA-dir_DNA_pol_B"/>
</dbReference>
<dbReference type="Gene3D" id="3.30.420.10">
    <property type="entry name" value="Ribonuclease H-like superfamily/Ribonuclease H"/>
    <property type="match status" value="1"/>
</dbReference>
<dbReference type="STRING" id="597362.K5XK16"/>
<feature type="compositionally biased region" description="Polar residues" evidence="21">
    <location>
        <begin position="491"/>
        <end position="504"/>
    </location>
</feature>
<organism evidence="27 28">
    <name type="scientific">Agaricus bisporus var. burnettii (strain JB137-S8 / ATCC MYA-4627 / FGSC 10392)</name>
    <name type="common">White button mushroom</name>
    <dbReference type="NCBI Taxonomy" id="597362"/>
    <lineage>
        <taxon>Eukaryota</taxon>
        <taxon>Fungi</taxon>
        <taxon>Dikarya</taxon>
        <taxon>Basidiomycota</taxon>
        <taxon>Agaricomycotina</taxon>
        <taxon>Agaricomycetes</taxon>
        <taxon>Agaricomycetidae</taxon>
        <taxon>Agaricales</taxon>
        <taxon>Agaricineae</taxon>
        <taxon>Agaricaceae</taxon>
        <taxon>Agaricus</taxon>
    </lineage>
</organism>
<protein>
    <recommendedName>
        <fullName evidence="20">DNA polymerase</fullName>
        <ecNumber evidence="20">2.7.7.7</ecNumber>
    </recommendedName>
</protein>
<dbReference type="InterPro" id="IPR030559">
    <property type="entry name" value="PolZ_Rev3"/>
</dbReference>
<dbReference type="GO" id="GO:0042276">
    <property type="term" value="P:error-prone translesion synthesis"/>
    <property type="evidence" value="ECO:0007669"/>
    <property type="project" value="TreeGrafter"/>
</dbReference>
<evidence type="ECO:0000259" key="26">
    <source>
        <dbReference type="Pfam" id="PF24065"/>
    </source>
</evidence>
<feature type="domain" description="DNA-directed DNA polymerase family B exonuclease" evidence="23">
    <location>
        <begin position="688"/>
        <end position="856"/>
    </location>
</feature>
<evidence type="ECO:0000256" key="4">
    <source>
        <dbReference type="ARBA" id="ARBA00022485"/>
    </source>
</evidence>
<feature type="region of interest" description="Disordered" evidence="21">
    <location>
        <begin position="279"/>
        <end position="300"/>
    </location>
</feature>
<dbReference type="GO" id="GO:0008270">
    <property type="term" value="F:zinc ion binding"/>
    <property type="evidence" value="ECO:0007669"/>
    <property type="project" value="UniProtKB-KW"/>
</dbReference>
<keyword evidence="15 20" id="KW-0238">DNA-binding</keyword>
<reference evidence="28" key="1">
    <citation type="journal article" date="2012" name="Proc. Natl. Acad. Sci. U.S.A.">
        <title>Genome sequence of the button mushroom Agaricus bisporus reveals mechanisms governing adaptation to a humic-rich ecological niche.</title>
        <authorList>
            <person name="Morin E."/>
            <person name="Kohler A."/>
            <person name="Baker A.R."/>
            <person name="Foulongne-Oriol M."/>
            <person name="Lombard V."/>
            <person name="Nagy L.G."/>
            <person name="Ohm R.A."/>
            <person name="Patyshakuliyeva A."/>
            <person name="Brun A."/>
            <person name="Aerts A.L."/>
            <person name="Bailey A.M."/>
            <person name="Billette C."/>
            <person name="Coutinho P.M."/>
            <person name="Deakin G."/>
            <person name="Doddapaneni H."/>
            <person name="Floudas D."/>
            <person name="Grimwood J."/>
            <person name="Hilden K."/>
            <person name="Kuees U."/>
            <person name="LaButti K.M."/>
            <person name="Lapidus A."/>
            <person name="Lindquist E.A."/>
            <person name="Lucas S.M."/>
            <person name="Murat C."/>
            <person name="Riley R.W."/>
            <person name="Salamov A.A."/>
            <person name="Schmutz J."/>
            <person name="Subramanian V."/>
            <person name="Woesten H.A.B."/>
            <person name="Xu J."/>
            <person name="Eastwood D.C."/>
            <person name="Foster G.D."/>
            <person name="Sonnenberg A.S."/>
            <person name="Cullen D."/>
            <person name="de Vries R.P."/>
            <person name="Lundell T."/>
            <person name="Hibbett D.S."/>
            <person name="Henrissat B."/>
            <person name="Burton K.S."/>
            <person name="Kerrigan R.W."/>
            <person name="Challen M.P."/>
            <person name="Grigoriev I.V."/>
            <person name="Martin F."/>
        </authorList>
    </citation>
    <scope>NUCLEOTIDE SEQUENCE [LARGE SCALE GENOMIC DNA]</scope>
    <source>
        <strain evidence="28">JB137-S8 / ATCC MYA-4627 / FGSC 10392</strain>
    </source>
</reference>
<dbReference type="FunFam" id="1.10.287.690:FF:000002">
    <property type="entry name" value="DNA polymerase zeta"/>
    <property type="match status" value="1"/>
</dbReference>
<dbReference type="SMART" id="SM00486">
    <property type="entry name" value="POLBc"/>
    <property type="match status" value="1"/>
</dbReference>
<dbReference type="FunFam" id="3.30.420.10:FF:000024">
    <property type="entry name" value="DNA polymerase zeta catalytic subunit"/>
    <property type="match status" value="1"/>
</dbReference>
<accession>K5XK16</accession>
<keyword evidence="9" id="KW-0227">DNA damage</keyword>
<dbReference type="PANTHER" id="PTHR45812:SF1">
    <property type="entry name" value="DNA POLYMERASE ZETA CATALYTIC SUBUNIT"/>
    <property type="match status" value="1"/>
</dbReference>
<evidence type="ECO:0000256" key="3">
    <source>
        <dbReference type="ARBA" id="ARBA00005755"/>
    </source>
</evidence>
<dbReference type="GeneID" id="18829004"/>
<dbReference type="Pfam" id="PF14260">
    <property type="entry name" value="zf-C4pol"/>
    <property type="match status" value="1"/>
</dbReference>
<dbReference type="SUPFAM" id="SSF56672">
    <property type="entry name" value="DNA/RNA polymerases"/>
    <property type="match status" value="1"/>
</dbReference>
<dbReference type="FunCoup" id="K5XK16">
    <property type="interactions" value="325"/>
</dbReference>
<comment type="similarity">
    <text evidence="3 20">Belongs to the DNA polymerase type-B family.</text>
</comment>
<dbReference type="GO" id="GO:0016035">
    <property type="term" value="C:zeta DNA polymerase complex"/>
    <property type="evidence" value="ECO:0007669"/>
    <property type="project" value="InterPro"/>
</dbReference>
<feature type="domain" description="DNA polymerase delta/zeta catalytic subunit N-terminal" evidence="25">
    <location>
        <begin position="48"/>
        <end position="145"/>
    </location>
</feature>
<keyword evidence="16" id="KW-0234">DNA repair</keyword>
<dbReference type="Pfam" id="PF24055">
    <property type="entry name" value="POL3_N"/>
    <property type="match status" value="1"/>
</dbReference>
<evidence type="ECO:0000256" key="18">
    <source>
        <dbReference type="ARBA" id="ARBA00049244"/>
    </source>
</evidence>
<dbReference type="eggNOG" id="KOG0968">
    <property type="taxonomic scope" value="Eukaryota"/>
</dbReference>
<dbReference type="PRINTS" id="PR00106">
    <property type="entry name" value="DNAPOLB"/>
</dbReference>
<dbReference type="Gene3D" id="1.10.132.60">
    <property type="entry name" value="DNA polymerase family B, C-terminal domain"/>
    <property type="match status" value="1"/>
</dbReference>
<feature type="region of interest" description="Disordered" evidence="21">
    <location>
        <begin position="483"/>
        <end position="507"/>
    </location>
</feature>
<feature type="compositionally biased region" description="Polar residues" evidence="21">
    <location>
        <begin position="1525"/>
        <end position="1543"/>
    </location>
</feature>
<feature type="domain" description="C4-type zinc-finger of DNA polymerase delta" evidence="24">
    <location>
        <begin position="1428"/>
        <end position="1500"/>
    </location>
</feature>
<comment type="subunit">
    <text evidence="19">Forms DNA polymerase zeta with REV7.</text>
</comment>
<comment type="cofactor">
    <cofactor evidence="1 20">
        <name>[4Fe-4S] cluster</name>
        <dbReference type="ChEBI" id="CHEBI:49883"/>
    </cofactor>
</comment>
<evidence type="ECO:0000256" key="7">
    <source>
        <dbReference type="ARBA" id="ARBA00022705"/>
    </source>
</evidence>
<dbReference type="OMA" id="GRNKMGF"/>
<dbReference type="GO" id="GO:0000724">
    <property type="term" value="P:double-strand break repair via homologous recombination"/>
    <property type="evidence" value="ECO:0007669"/>
    <property type="project" value="TreeGrafter"/>
</dbReference>
<evidence type="ECO:0000256" key="14">
    <source>
        <dbReference type="ARBA" id="ARBA00023014"/>
    </source>
</evidence>
<dbReference type="Gene3D" id="3.90.1600.10">
    <property type="entry name" value="Palm domain of DNA polymerase"/>
    <property type="match status" value="1"/>
</dbReference>
<evidence type="ECO:0000256" key="11">
    <source>
        <dbReference type="ARBA" id="ARBA00022833"/>
    </source>
</evidence>
<dbReference type="GO" id="GO:0005634">
    <property type="term" value="C:nucleus"/>
    <property type="evidence" value="ECO:0007669"/>
    <property type="project" value="UniProtKB-SubCell"/>
</dbReference>
<dbReference type="GO" id="GO:0006260">
    <property type="term" value="P:DNA replication"/>
    <property type="evidence" value="ECO:0007669"/>
    <property type="project" value="UniProtKB-KW"/>
</dbReference>
<keyword evidence="10 20" id="KW-0863">Zinc-finger</keyword>
<evidence type="ECO:0000259" key="25">
    <source>
        <dbReference type="Pfam" id="PF24055"/>
    </source>
</evidence>
<dbReference type="InParanoid" id="K5XK16"/>
<comment type="subcellular location">
    <subcellularLocation>
        <location evidence="2 20">Nucleus</location>
    </subcellularLocation>
</comment>
<dbReference type="InterPro" id="IPR023211">
    <property type="entry name" value="DNA_pol_palm_dom_sf"/>
</dbReference>
<evidence type="ECO:0000256" key="1">
    <source>
        <dbReference type="ARBA" id="ARBA00001966"/>
    </source>
</evidence>
<dbReference type="InterPro" id="IPR056447">
    <property type="entry name" value="REV3_N"/>
</dbReference>
<feature type="compositionally biased region" description="Basic and acidic residues" evidence="21">
    <location>
        <begin position="1401"/>
        <end position="1419"/>
    </location>
</feature>
<dbReference type="PROSITE" id="PS00116">
    <property type="entry name" value="DNA_POLYMERASE_B"/>
    <property type="match status" value="1"/>
</dbReference>
<gene>
    <name evidence="27" type="ORF">AGABI1DRAFT_32464</name>
</gene>
<feature type="region of interest" description="Disordered" evidence="21">
    <location>
        <begin position="1395"/>
        <end position="1419"/>
    </location>
</feature>
<feature type="region of interest" description="Disordered" evidence="21">
    <location>
        <begin position="408"/>
        <end position="427"/>
    </location>
</feature>
<evidence type="ECO:0000313" key="28">
    <source>
        <dbReference type="Proteomes" id="UP000008493"/>
    </source>
</evidence>
<dbReference type="RefSeq" id="XP_007324961.1">
    <property type="nucleotide sequence ID" value="XM_007324899.1"/>
</dbReference>
<dbReference type="Gene3D" id="1.10.287.690">
    <property type="entry name" value="Helix hairpin bin"/>
    <property type="match status" value="1"/>
</dbReference>
<evidence type="ECO:0000259" key="24">
    <source>
        <dbReference type="Pfam" id="PF14260"/>
    </source>
</evidence>